<keyword evidence="2" id="KW-0472">Membrane</keyword>
<dbReference type="AlphaFoldDB" id="A0AA36NCS8"/>
<evidence type="ECO:0000256" key="2">
    <source>
        <dbReference type="SAM" id="Phobius"/>
    </source>
</evidence>
<feature type="transmembrane region" description="Helical" evidence="2">
    <location>
        <begin position="427"/>
        <end position="447"/>
    </location>
</feature>
<evidence type="ECO:0000313" key="4">
    <source>
        <dbReference type="Proteomes" id="UP001178507"/>
    </source>
</evidence>
<dbReference type="Proteomes" id="UP001178507">
    <property type="component" value="Unassembled WGS sequence"/>
</dbReference>
<organism evidence="3 4">
    <name type="scientific">Effrenium voratum</name>
    <dbReference type="NCBI Taxonomy" id="2562239"/>
    <lineage>
        <taxon>Eukaryota</taxon>
        <taxon>Sar</taxon>
        <taxon>Alveolata</taxon>
        <taxon>Dinophyceae</taxon>
        <taxon>Suessiales</taxon>
        <taxon>Symbiodiniaceae</taxon>
        <taxon>Effrenium</taxon>
    </lineage>
</organism>
<feature type="transmembrane region" description="Helical" evidence="2">
    <location>
        <begin position="159"/>
        <end position="182"/>
    </location>
</feature>
<feature type="transmembrane region" description="Helical" evidence="2">
    <location>
        <begin position="459"/>
        <end position="489"/>
    </location>
</feature>
<accession>A0AA36NCS8</accession>
<evidence type="ECO:0000313" key="3">
    <source>
        <dbReference type="EMBL" id="CAJ1407690.1"/>
    </source>
</evidence>
<feature type="transmembrane region" description="Helical" evidence="2">
    <location>
        <begin position="358"/>
        <end position="377"/>
    </location>
</feature>
<feature type="transmembrane region" description="Helical" evidence="2">
    <location>
        <begin position="397"/>
        <end position="420"/>
    </location>
</feature>
<proteinExistence type="predicted"/>
<keyword evidence="2" id="KW-1133">Transmembrane helix</keyword>
<feature type="transmembrane region" description="Helical" evidence="2">
    <location>
        <begin position="233"/>
        <end position="255"/>
    </location>
</feature>
<feature type="compositionally biased region" description="Basic and acidic residues" evidence="1">
    <location>
        <begin position="512"/>
        <end position="524"/>
    </location>
</feature>
<keyword evidence="2" id="KW-0812">Transmembrane</keyword>
<gene>
    <name evidence="3" type="ORF">EVOR1521_LOCUS29329</name>
</gene>
<keyword evidence="4" id="KW-1185">Reference proteome</keyword>
<feature type="transmembrane region" description="Helical" evidence="2">
    <location>
        <begin position="202"/>
        <end position="221"/>
    </location>
</feature>
<dbReference type="EMBL" id="CAUJNA010003685">
    <property type="protein sequence ID" value="CAJ1407690.1"/>
    <property type="molecule type" value="Genomic_DNA"/>
</dbReference>
<protein>
    <submittedName>
        <fullName evidence="3">Uncharacterized protein</fullName>
    </submittedName>
</protein>
<reference evidence="3" key="1">
    <citation type="submission" date="2023-08" db="EMBL/GenBank/DDBJ databases">
        <authorList>
            <person name="Chen Y."/>
            <person name="Shah S."/>
            <person name="Dougan E. K."/>
            <person name="Thang M."/>
            <person name="Chan C."/>
        </authorList>
    </citation>
    <scope>NUCLEOTIDE SEQUENCE</scope>
</reference>
<feature type="region of interest" description="Disordered" evidence="1">
    <location>
        <begin position="497"/>
        <end position="560"/>
    </location>
</feature>
<evidence type="ECO:0000256" key="1">
    <source>
        <dbReference type="SAM" id="MobiDB-lite"/>
    </source>
</evidence>
<comment type="caution">
    <text evidence="3">The sequence shown here is derived from an EMBL/GenBank/DDBJ whole genome shotgun (WGS) entry which is preliminary data.</text>
</comment>
<name>A0AA36NCS8_9DINO</name>
<sequence>MKGDIRPTDRDQFLVKDKTIGPSVYTVTEQFIKPVTLKAGSVSWALLKHPDGLRCDVFVTHAWSEGIYEFIDKVEYSYPPGATGCYVCFLSNPQNLDISDLIQSPQESPFAKALHASSSILVVTNQVSSIYTRIWCVYEAFLGYTLDKQIRTARSPLRLLPDMLAVSGTGLAALGALILILIEKATFKGFHRSSVVYEVEDVRRAGFVSTAVSVGAILFLFLMKKHGWITCQLAMYVFSMCLAVFLAADICLKGFTSEPALSAFFIAVFALPAVEGDRLRAAEANRQAQLLRQGFTDTVRNATSSNPVDLNNILVEIEQSGQLNAVDETVKALQAMNLSTRELRQVTKRVGPLGNCSGWSRATFTCVCGLLVFQFVQIKKYRIDEYGPRFPLMTPPAISWVLLSAAALEAIVWPVMFCCLPVERKSFSARCCVFLLLLLPGIFGVVWTGRSYDMAANLAIIPFVLFLCILGPGRISLVPCGPALLRLLFGRRPWGSRDPDPKASDSPGPMDVPRDVPIDVHEEPEAVQNPDAQGVQHEEPDDALSSSDEGNTPGYVVEVF</sequence>